<dbReference type="InterPro" id="IPR036286">
    <property type="entry name" value="LexA/Signal_pep-like_sf"/>
</dbReference>
<dbReference type="Proteomes" id="UP000664859">
    <property type="component" value="Unassembled WGS sequence"/>
</dbReference>
<reference evidence="6" key="1">
    <citation type="submission" date="2021-02" db="EMBL/GenBank/DDBJ databases">
        <title>First Annotated Genome of the Yellow-green Alga Tribonema minus.</title>
        <authorList>
            <person name="Mahan K.M."/>
        </authorList>
    </citation>
    <scope>NUCLEOTIDE SEQUENCE</scope>
    <source>
        <strain evidence="6">UTEX B ZZ1240</strain>
    </source>
</reference>
<keyword evidence="4" id="KW-0999">Mitochondrion inner membrane</keyword>
<keyword evidence="4" id="KW-0812">Transmembrane</keyword>
<keyword evidence="4" id="KW-0496">Mitochondrion</keyword>
<keyword evidence="4" id="KW-1133">Transmembrane helix</keyword>
<name>A0A835YRZ1_9STRA</name>
<dbReference type="InterPro" id="IPR000223">
    <property type="entry name" value="Pept_S26A_signal_pept_1"/>
</dbReference>
<comment type="similarity">
    <text evidence="1 4">Belongs to the peptidase S26 family.</text>
</comment>
<evidence type="ECO:0000256" key="2">
    <source>
        <dbReference type="ARBA" id="ARBA00010954"/>
    </source>
</evidence>
<evidence type="ECO:0000256" key="1">
    <source>
        <dbReference type="ARBA" id="ARBA00009370"/>
    </source>
</evidence>
<dbReference type="EC" id="3.4.21.-" evidence="4"/>
<gene>
    <name evidence="6" type="ORF">JKP88DRAFT_349575</name>
</gene>
<evidence type="ECO:0000313" key="6">
    <source>
        <dbReference type="EMBL" id="KAG5180497.1"/>
    </source>
</evidence>
<dbReference type="GO" id="GO:0005743">
    <property type="term" value="C:mitochondrial inner membrane"/>
    <property type="evidence" value="ECO:0007669"/>
    <property type="project" value="UniProtKB-SubCell"/>
</dbReference>
<accession>A0A835YRZ1</accession>
<keyword evidence="7" id="KW-1185">Reference proteome</keyword>
<feature type="active site" evidence="3">
    <location>
        <position position="107"/>
    </location>
</feature>
<dbReference type="Gene3D" id="2.10.109.10">
    <property type="entry name" value="Umud Fragment, subunit A"/>
    <property type="match status" value="1"/>
</dbReference>
<keyword evidence="4" id="KW-0472">Membrane</keyword>
<dbReference type="AlphaFoldDB" id="A0A835YRZ1"/>
<keyword evidence="4" id="KW-0378">Hydrolase</keyword>
<organism evidence="6 7">
    <name type="scientific">Tribonema minus</name>
    <dbReference type="NCBI Taxonomy" id="303371"/>
    <lineage>
        <taxon>Eukaryota</taxon>
        <taxon>Sar</taxon>
        <taxon>Stramenopiles</taxon>
        <taxon>Ochrophyta</taxon>
        <taxon>PX clade</taxon>
        <taxon>Xanthophyceae</taxon>
        <taxon>Tribonematales</taxon>
        <taxon>Tribonemataceae</taxon>
        <taxon>Tribonema</taxon>
    </lineage>
</organism>
<dbReference type="OrthoDB" id="42172at2759"/>
<keyword evidence="4" id="KW-0645">Protease</keyword>
<dbReference type="CDD" id="cd06530">
    <property type="entry name" value="S26_SPase_I"/>
    <property type="match status" value="1"/>
</dbReference>
<feature type="transmembrane region" description="Helical" evidence="4">
    <location>
        <begin position="77"/>
        <end position="103"/>
    </location>
</feature>
<dbReference type="PANTHER" id="PTHR43390">
    <property type="entry name" value="SIGNAL PEPTIDASE I"/>
    <property type="match status" value="1"/>
</dbReference>
<evidence type="ECO:0000256" key="4">
    <source>
        <dbReference type="RuleBase" id="RU362041"/>
    </source>
</evidence>
<dbReference type="Pfam" id="PF10502">
    <property type="entry name" value="Peptidase_S26"/>
    <property type="match status" value="1"/>
</dbReference>
<dbReference type="SUPFAM" id="SSF51306">
    <property type="entry name" value="LexA/Signal peptidase"/>
    <property type="match status" value="1"/>
</dbReference>
<evidence type="ECO:0000256" key="3">
    <source>
        <dbReference type="PIRSR" id="PIRSR600223-1"/>
    </source>
</evidence>
<dbReference type="NCBIfam" id="TIGR02227">
    <property type="entry name" value="sigpep_I_bact"/>
    <property type="match status" value="1"/>
</dbReference>
<dbReference type="InterPro" id="IPR008862">
    <property type="entry name" value="Tcp11"/>
</dbReference>
<dbReference type="InterPro" id="IPR019533">
    <property type="entry name" value="Peptidase_S26"/>
</dbReference>
<evidence type="ECO:0000259" key="5">
    <source>
        <dbReference type="Pfam" id="PF10502"/>
    </source>
</evidence>
<proteinExistence type="inferred from homology"/>
<comment type="similarity">
    <text evidence="2">Belongs to the TCP11 family.</text>
</comment>
<dbReference type="PANTHER" id="PTHR43390:SF1">
    <property type="entry name" value="CHLOROPLAST PROCESSING PEPTIDASE"/>
    <property type="match status" value="1"/>
</dbReference>
<dbReference type="GO" id="GO:0006465">
    <property type="term" value="P:signal peptide processing"/>
    <property type="evidence" value="ECO:0007669"/>
    <property type="project" value="InterPro"/>
</dbReference>
<sequence length="850" mass="87436">MLDIGVEYRCLGITCGGAPLDSVADAPPNAFEAGDLLLQLRPIYPLIPRLERAWPVTVAARDVPIALTAFAYNVATAWAALTASAALAAAGAALAATLTLSFIPSRSMEPVLRPGDVVLVEKVSRGALLRRGEVVFFAPPPALRAAVADAGGAPLRGGDLFVKRVAALTGDDVAVARDGETRVRGALVRGAGDLPRAARSRLLLREAAATPAAAVEGGAEGVGGGGAAPPVVAAGSAFVLGDNPLHSVDSRVWGDLPYSNIVGRPLLRVFPLDRAALEEAYRRVSCSEQNVDADANVRPNLLLSIKFIITALAIRNGHAAAQTDATRVGVQLAMSTGQRTQPFAECEEASLDILRNEAVVHEVGVTEGTLQVKMDDNDVPSARVQGPLLCDRRWAPVQQAALRGDTAPLQRILSAAEARLAEFARTCACDAPPAVVRCAPAACAAAAAAAAAPPAPAAAAPLDVARFVRAFRAVAERTLEHVREDRRGAERAELAALLREAEGVRSGVALDDAGRLATARQALEWLLNKIEEAHTDSLNEQLRAVTAYLRTDGHCHERGLALRRLAAHADPLRATRAFVHRAVRLSADQSRGGCSSVCADVAACTWDDAATRAQACALLDALRREAGAAAAAAAAPPSPEAAADLLVRGVLAGALAATAAARGGAHMPLCEAPETLLLDGPRLQQSAAAVETAAAAAALAAIAARGAPGGLGAERTTQLLTLLEAEELTTEHVVAQVSRWAAAAVAPGGARAAAAAEVEGAARAVCERRSPLRDLCLRRCLMAVGDMVAARATKGGAAAVAAAAARGLPGLGDFLSQRAAASLLAIARHSVRVYGGAYAVFTAEAVAQLR</sequence>
<feature type="active site" evidence="3">
    <location>
        <position position="163"/>
    </location>
</feature>
<comment type="caution">
    <text evidence="6">The sequence shown here is derived from an EMBL/GenBank/DDBJ whole genome shotgun (WGS) entry which is preliminary data.</text>
</comment>
<dbReference type="Pfam" id="PF05794">
    <property type="entry name" value="Tcp11"/>
    <property type="match status" value="1"/>
</dbReference>
<dbReference type="EMBL" id="JAFCMP010000390">
    <property type="protein sequence ID" value="KAG5180497.1"/>
    <property type="molecule type" value="Genomic_DNA"/>
</dbReference>
<protein>
    <recommendedName>
        <fullName evidence="4">Mitochondrial inner membrane protease subunit</fullName>
        <ecNumber evidence="4">3.4.21.-</ecNumber>
    </recommendedName>
</protein>
<evidence type="ECO:0000313" key="7">
    <source>
        <dbReference type="Proteomes" id="UP000664859"/>
    </source>
</evidence>
<comment type="subcellular location">
    <subcellularLocation>
        <location evidence="4">Mitochondrion inner membrane</location>
    </subcellularLocation>
</comment>
<feature type="domain" description="Peptidase S26" evidence="5">
    <location>
        <begin position="78"/>
        <end position="268"/>
    </location>
</feature>
<dbReference type="PRINTS" id="PR00727">
    <property type="entry name" value="LEADERPTASE"/>
</dbReference>
<dbReference type="GO" id="GO:0004252">
    <property type="term" value="F:serine-type endopeptidase activity"/>
    <property type="evidence" value="ECO:0007669"/>
    <property type="project" value="InterPro"/>
</dbReference>